<organism evidence="4 5">
    <name type="scientific">Kocuria coralli</name>
    <dbReference type="NCBI Taxonomy" id="1461025"/>
    <lineage>
        <taxon>Bacteria</taxon>
        <taxon>Bacillati</taxon>
        <taxon>Actinomycetota</taxon>
        <taxon>Actinomycetes</taxon>
        <taxon>Micrococcales</taxon>
        <taxon>Micrococcaceae</taxon>
        <taxon>Kocuria</taxon>
    </lineage>
</organism>
<evidence type="ECO:0000256" key="3">
    <source>
        <dbReference type="SAM" id="MobiDB-lite"/>
    </source>
</evidence>
<keyword evidence="5" id="KW-1185">Reference proteome</keyword>
<accession>A0A5J5L1G3</accession>
<dbReference type="UniPathway" id="UPA00799"/>
<dbReference type="Proteomes" id="UP000325957">
    <property type="component" value="Unassembled WGS sequence"/>
</dbReference>
<reference evidence="4 5" key="1">
    <citation type="submission" date="2019-05" db="EMBL/GenBank/DDBJ databases">
        <title>Kocuria coralli sp. nov., a novel actinobacterium isolated from coral reef seawater.</title>
        <authorList>
            <person name="Li J."/>
        </authorList>
    </citation>
    <scope>NUCLEOTIDE SEQUENCE [LARGE SCALE GENOMIC DNA]</scope>
    <source>
        <strain evidence="4 5">SCSIO 13007</strain>
    </source>
</reference>
<feature type="compositionally biased region" description="Basic and acidic residues" evidence="3">
    <location>
        <begin position="326"/>
        <end position="336"/>
    </location>
</feature>
<keyword evidence="2" id="KW-0808">Transferase</keyword>
<dbReference type="Gene3D" id="1.10.600.10">
    <property type="entry name" value="Farnesyl Diphosphate Synthase"/>
    <property type="match status" value="1"/>
</dbReference>
<sequence length="349" mass="38100">MTRRIPRRHRVEHRIERRREDPLPGASSSDSASAARYDRAARVSAATVIRQYSTSFGMACTLLGREVRTPVRCIYALVRVADEIVDGASAGAGVDPGAARQLLDDLERETLTAVASGFSTNLVVHAFALTCRQAGIGPDLIRPFFASMRADLGDGEHCADSLKTYVYGSAEVVGLMCLRVFLAGRPVTPEQEQDFERGARRLGAAFQKVNFLRDLSEDYTRLGRAYLPGTVRGQLTEHAKAGFLDEIDDDLAAARTVIDDLPSSARTAVLVAHDLFAELSHRLRAAEASQLLVTRVRVPDGRKVAIVLRATTAGTWRTLTTTGGSRLRDPRNTRELPRHRRTRGPGAGA</sequence>
<dbReference type="SUPFAM" id="SSF48576">
    <property type="entry name" value="Terpenoid synthases"/>
    <property type="match status" value="1"/>
</dbReference>
<dbReference type="GO" id="GO:0004311">
    <property type="term" value="F:geranylgeranyl diphosphate synthase activity"/>
    <property type="evidence" value="ECO:0007669"/>
    <property type="project" value="InterPro"/>
</dbReference>
<evidence type="ECO:0000313" key="4">
    <source>
        <dbReference type="EMBL" id="KAA9395045.1"/>
    </source>
</evidence>
<dbReference type="GO" id="GO:0008299">
    <property type="term" value="P:isoprenoid biosynthetic process"/>
    <property type="evidence" value="ECO:0007669"/>
    <property type="project" value="UniProtKB-ARBA"/>
</dbReference>
<dbReference type="SFLD" id="SFLDG01212">
    <property type="entry name" value="Phytoene_synthase_like"/>
    <property type="match status" value="1"/>
</dbReference>
<dbReference type="InterPro" id="IPR002060">
    <property type="entry name" value="Squ/phyt_synthse"/>
</dbReference>
<dbReference type="PROSITE" id="PS01045">
    <property type="entry name" value="SQUALEN_PHYTOEN_SYN_2"/>
    <property type="match status" value="1"/>
</dbReference>
<dbReference type="Pfam" id="PF00494">
    <property type="entry name" value="SQS_PSY"/>
    <property type="match status" value="1"/>
</dbReference>
<proteinExistence type="predicted"/>
<feature type="region of interest" description="Disordered" evidence="3">
    <location>
        <begin position="1"/>
        <end position="33"/>
    </location>
</feature>
<dbReference type="InterPro" id="IPR019845">
    <property type="entry name" value="Squalene/phytoene_synthase_CS"/>
</dbReference>
<name>A0A5J5L1G3_9MICC</name>
<dbReference type="PANTHER" id="PTHR31480">
    <property type="entry name" value="BIFUNCTIONAL LYCOPENE CYCLASE/PHYTOENE SYNTHASE"/>
    <property type="match status" value="1"/>
</dbReference>
<gene>
    <name evidence="4" type="ORF">FCK90_03810</name>
</gene>
<comment type="caution">
    <text evidence="4">The sequence shown here is derived from an EMBL/GenBank/DDBJ whole genome shotgun (WGS) entry which is preliminary data.</text>
</comment>
<feature type="compositionally biased region" description="Basic residues" evidence="3">
    <location>
        <begin position="1"/>
        <end position="12"/>
    </location>
</feature>
<comment type="pathway">
    <text evidence="1">Carotenoid biosynthesis; phytoene biosynthesis.</text>
</comment>
<protein>
    <submittedName>
        <fullName evidence="4">Phytoene/squalene synthase family protein</fullName>
    </submittedName>
</protein>
<evidence type="ECO:0000256" key="2">
    <source>
        <dbReference type="ARBA" id="ARBA00022679"/>
    </source>
</evidence>
<dbReference type="SFLD" id="SFLDG01018">
    <property type="entry name" value="Squalene/Phytoene_Synthase_Lik"/>
    <property type="match status" value="1"/>
</dbReference>
<evidence type="ECO:0000313" key="5">
    <source>
        <dbReference type="Proteomes" id="UP000325957"/>
    </source>
</evidence>
<dbReference type="InterPro" id="IPR008949">
    <property type="entry name" value="Isoprenoid_synthase_dom_sf"/>
</dbReference>
<feature type="region of interest" description="Disordered" evidence="3">
    <location>
        <begin position="320"/>
        <end position="349"/>
    </location>
</feature>
<dbReference type="OrthoDB" id="9807580at2"/>
<feature type="compositionally biased region" description="Basic and acidic residues" evidence="3">
    <location>
        <begin position="13"/>
        <end position="22"/>
    </location>
</feature>
<dbReference type="SFLD" id="SFLDS00005">
    <property type="entry name" value="Isoprenoid_Synthase_Type_I"/>
    <property type="match status" value="1"/>
</dbReference>
<dbReference type="AlphaFoldDB" id="A0A5J5L1G3"/>
<evidence type="ECO:0000256" key="1">
    <source>
        <dbReference type="ARBA" id="ARBA00004684"/>
    </source>
</evidence>
<dbReference type="EMBL" id="SZWF01000003">
    <property type="protein sequence ID" value="KAA9395045.1"/>
    <property type="molecule type" value="Genomic_DNA"/>
</dbReference>
<dbReference type="InterPro" id="IPR044843">
    <property type="entry name" value="Trans_IPPS_bact-type"/>
</dbReference>